<protein>
    <recommendedName>
        <fullName evidence="3">Competence protein</fullName>
    </recommendedName>
</protein>
<dbReference type="AlphaFoldDB" id="A0A8J2VLU6"/>
<dbReference type="GO" id="GO:0030420">
    <property type="term" value="P:establishment of competence for transformation"/>
    <property type="evidence" value="ECO:0007669"/>
    <property type="project" value="InterPro"/>
</dbReference>
<gene>
    <name evidence="1" type="ORF">GCM10011391_02850</name>
</gene>
<reference evidence="1" key="1">
    <citation type="journal article" date="2014" name="Int. J. Syst. Evol. Microbiol.">
        <title>Complete genome sequence of Corynebacterium casei LMG S-19264T (=DSM 44701T), isolated from a smear-ripened cheese.</title>
        <authorList>
            <consortium name="US DOE Joint Genome Institute (JGI-PGF)"/>
            <person name="Walter F."/>
            <person name="Albersmeier A."/>
            <person name="Kalinowski J."/>
            <person name="Ruckert C."/>
        </authorList>
    </citation>
    <scope>NUCLEOTIDE SEQUENCE</scope>
    <source>
        <strain evidence="1">CGMCC 1.15371</strain>
    </source>
</reference>
<dbReference type="Pfam" id="PF06338">
    <property type="entry name" value="ComK"/>
    <property type="match status" value="1"/>
</dbReference>
<dbReference type="Proteomes" id="UP000628775">
    <property type="component" value="Unassembled WGS sequence"/>
</dbReference>
<name>A0A8J2VLU6_9BACL</name>
<dbReference type="EMBL" id="BMIR01000001">
    <property type="protein sequence ID" value="GGE27793.1"/>
    <property type="molecule type" value="Genomic_DNA"/>
</dbReference>
<sequence>MENYHVKEHYIINPRTMALLPMDGLFGEHWTIIIEENQILQVKAKAITVIDDSCCFFGSSYIGRKEGAAALLNYTHMAPIAISDAYDMILFPLTSPKNRDCIWLSHKHIRNWQNNDNGTIVQFTNHQVKKLPIFFSTFEIKLNRAAQYRCKLLESHQYAQIAPPYFPGASPIDLEEWVLMKDNGMFEIREAENA</sequence>
<accession>A0A8J2VLU6</accession>
<comment type="caution">
    <text evidence="1">The sequence shown here is derived from an EMBL/GenBank/DDBJ whole genome shotgun (WGS) entry which is preliminary data.</text>
</comment>
<organism evidence="1 2">
    <name type="scientific">Pullulanibacillus camelliae</name>
    <dbReference type="NCBI Taxonomy" id="1707096"/>
    <lineage>
        <taxon>Bacteria</taxon>
        <taxon>Bacillati</taxon>
        <taxon>Bacillota</taxon>
        <taxon>Bacilli</taxon>
        <taxon>Bacillales</taxon>
        <taxon>Sporolactobacillaceae</taxon>
        <taxon>Pullulanibacillus</taxon>
    </lineage>
</organism>
<evidence type="ECO:0008006" key="3">
    <source>
        <dbReference type="Google" id="ProtNLM"/>
    </source>
</evidence>
<evidence type="ECO:0000313" key="1">
    <source>
        <dbReference type="EMBL" id="GGE27793.1"/>
    </source>
</evidence>
<dbReference type="RefSeq" id="WP_188688099.1">
    <property type="nucleotide sequence ID" value="NZ_BMIR01000001.1"/>
</dbReference>
<dbReference type="InterPro" id="IPR010461">
    <property type="entry name" value="ComK"/>
</dbReference>
<evidence type="ECO:0000313" key="2">
    <source>
        <dbReference type="Proteomes" id="UP000628775"/>
    </source>
</evidence>
<reference evidence="1" key="2">
    <citation type="submission" date="2020-09" db="EMBL/GenBank/DDBJ databases">
        <authorList>
            <person name="Sun Q."/>
            <person name="Zhou Y."/>
        </authorList>
    </citation>
    <scope>NUCLEOTIDE SEQUENCE</scope>
    <source>
        <strain evidence="1">CGMCC 1.15371</strain>
    </source>
</reference>
<proteinExistence type="predicted"/>
<keyword evidence="2" id="KW-1185">Reference proteome</keyword>